<evidence type="ECO:0000259" key="7">
    <source>
        <dbReference type="PROSITE" id="PS50835"/>
    </source>
</evidence>
<feature type="region of interest" description="Disordered" evidence="5">
    <location>
        <begin position="23"/>
        <end position="54"/>
    </location>
</feature>
<dbReference type="InterPro" id="IPR000152">
    <property type="entry name" value="EGF-type_Asp/Asn_hydroxyl_site"/>
</dbReference>
<dbReference type="GO" id="GO:0005509">
    <property type="term" value="F:calcium ion binding"/>
    <property type="evidence" value="ECO:0007669"/>
    <property type="project" value="InterPro"/>
</dbReference>
<evidence type="ECO:0000313" key="9">
    <source>
        <dbReference type="Proteomes" id="UP001195483"/>
    </source>
</evidence>
<reference evidence="8" key="2">
    <citation type="journal article" date="2021" name="Genome Biol. Evol.">
        <title>Developing a high-quality reference genome for a parasitic bivalve with doubly uniparental inheritance (Bivalvia: Unionida).</title>
        <authorList>
            <person name="Smith C.H."/>
        </authorList>
    </citation>
    <scope>NUCLEOTIDE SEQUENCE</scope>
    <source>
        <strain evidence="8">CHS0354</strain>
        <tissue evidence="8">Mantle</tissue>
    </source>
</reference>
<protein>
    <submittedName>
        <fullName evidence="8">Uncharacterized protein</fullName>
    </submittedName>
</protein>
<dbReference type="PROSITE" id="PS00022">
    <property type="entry name" value="EGF_1"/>
    <property type="match status" value="2"/>
</dbReference>
<accession>A0AAE0TJ81</accession>
<evidence type="ECO:0000256" key="1">
    <source>
        <dbReference type="ARBA" id="ARBA00022536"/>
    </source>
</evidence>
<dbReference type="PROSITE" id="PS50026">
    <property type="entry name" value="EGF_3"/>
    <property type="match status" value="2"/>
</dbReference>
<feature type="disulfide bond" evidence="4">
    <location>
        <begin position="143"/>
        <end position="152"/>
    </location>
</feature>
<dbReference type="PROSITE" id="PS50835">
    <property type="entry name" value="IG_LIKE"/>
    <property type="match status" value="1"/>
</dbReference>
<sequence>MKYEEVGRQLLVVFAQFQKPKISTTKTANDREESSQAMTCQVETNGTPPGHPIPVSYKWKRNGDPVEHSDKYGIQNSALIIKNLQRSDLTDYFTCLAQNDYGAKSPENTALTISQYSMPLGSCRMSCINGICSNVMGEIKCNCMQGWTGLNCSTEIDECSSNPCHSGTCYNYDTGNIFTCVNLVGQANCELAINECQSSPCRQGTCEDLTSSYRCSCNDKWTGTNCDTGFYST</sequence>
<evidence type="ECO:0000256" key="3">
    <source>
        <dbReference type="ARBA" id="ARBA00023157"/>
    </source>
</evidence>
<dbReference type="InterPro" id="IPR013098">
    <property type="entry name" value="Ig_I-set"/>
</dbReference>
<feature type="domain" description="EGF-like" evidence="6">
    <location>
        <begin position="192"/>
        <end position="227"/>
    </location>
</feature>
<dbReference type="InterPro" id="IPR007110">
    <property type="entry name" value="Ig-like_dom"/>
</dbReference>
<name>A0AAE0TJ81_9BIVA</name>
<dbReference type="PANTHER" id="PTHR24049">
    <property type="entry name" value="CRUMBS FAMILY MEMBER"/>
    <property type="match status" value="1"/>
</dbReference>
<keyword evidence="1 4" id="KW-0245">EGF-like domain</keyword>
<feature type="domain" description="Ig-like" evidence="7">
    <location>
        <begin position="20"/>
        <end position="114"/>
    </location>
</feature>
<gene>
    <name evidence="8" type="ORF">CHS0354_039003</name>
</gene>
<dbReference type="AlphaFoldDB" id="A0AAE0TJ81"/>
<organism evidence="8 9">
    <name type="scientific">Potamilus streckersoni</name>
    <dbReference type="NCBI Taxonomy" id="2493646"/>
    <lineage>
        <taxon>Eukaryota</taxon>
        <taxon>Metazoa</taxon>
        <taxon>Spiralia</taxon>
        <taxon>Lophotrochozoa</taxon>
        <taxon>Mollusca</taxon>
        <taxon>Bivalvia</taxon>
        <taxon>Autobranchia</taxon>
        <taxon>Heteroconchia</taxon>
        <taxon>Palaeoheterodonta</taxon>
        <taxon>Unionida</taxon>
        <taxon>Unionoidea</taxon>
        <taxon>Unionidae</taxon>
        <taxon>Ambleminae</taxon>
        <taxon>Lampsilini</taxon>
        <taxon>Potamilus</taxon>
    </lineage>
</organism>
<comment type="caution">
    <text evidence="8">The sequence shown here is derived from an EMBL/GenBank/DDBJ whole genome shotgun (WGS) entry which is preliminary data.</text>
</comment>
<dbReference type="CDD" id="cd00054">
    <property type="entry name" value="EGF_CA"/>
    <property type="match status" value="1"/>
</dbReference>
<dbReference type="EMBL" id="JAEAOA010002271">
    <property type="protein sequence ID" value="KAK3610953.1"/>
    <property type="molecule type" value="Genomic_DNA"/>
</dbReference>
<dbReference type="FunFam" id="2.10.25.10:FF:000279">
    <property type="entry name" value="Neurogenic locus notch 1"/>
    <property type="match status" value="1"/>
</dbReference>
<dbReference type="InterPro" id="IPR000742">
    <property type="entry name" value="EGF"/>
</dbReference>
<feature type="disulfide bond" evidence="4">
    <location>
        <begin position="196"/>
        <end position="206"/>
    </location>
</feature>
<comment type="caution">
    <text evidence="4">Lacks conserved residue(s) required for the propagation of feature annotation.</text>
</comment>
<dbReference type="SUPFAM" id="SSF48726">
    <property type="entry name" value="Immunoglobulin"/>
    <property type="match status" value="1"/>
</dbReference>
<dbReference type="InterPro" id="IPR001881">
    <property type="entry name" value="EGF-like_Ca-bd_dom"/>
</dbReference>
<proteinExistence type="predicted"/>
<dbReference type="InterPro" id="IPR013783">
    <property type="entry name" value="Ig-like_fold"/>
</dbReference>
<evidence type="ECO:0000313" key="8">
    <source>
        <dbReference type="EMBL" id="KAK3610953.1"/>
    </source>
</evidence>
<dbReference type="SMART" id="SM00179">
    <property type="entry name" value="EGF_CA"/>
    <property type="match status" value="2"/>
</dbReference>
<dbReference type="Gene3D" id="2.10.25.10">
    <property type="entry name" value="Laminin"/>
    <property type="match status" value="2"/>
</dbReference>
<evidence type="ECO:0000256" key="2">
    <source>
        <dbReference type="ARBA" id="ARBA00022737"/>
    </source>
</evidence>
<dbReference type="Gene3D" id="2.60.40.10">
    <property type="entry name" value="Immunoglobulins"/>
    <property type="match status" value="1"/>
</dbReference>
<dbReference type="InterPro" id="IPR051022">
    <property type="entry name" value="Notch_Cell-Fate_Det"/>
</dbReference>
<feature type="disulfide bond" evidence="4">
    <location>
        <begin position="217"/>
        <end position="226"/>
    </location>
</feature>
<dbReference type="InterPro" id="IPR036179">
    <property type="entry name" value="Ig-like_dom_sf"/>
</dbReference>
<dbReference type="SMART" id="SM00181">
    <property type="entry name" value="EGF"/>
    <property type="match status" value="3"/>
</dbReference>
<keyword evidence="2" id="KW-0677">Repeat</keyword>
<dbReference type="Pfam" id="PF07679">
    <property type="entry name" value="I-set"/>
    <property type="match status" value="1"/>
</dbReference>
<dbReference type="SUPFAM" id="SSF57196">
    <property type="entry name" value="EGF/Laminin"/>
    <property type="match status" value="2"/>
</dbReference>
<keyword evidence="9" id="KW-1185">Reference proteome</keyword>
<dbReference type="PROSITE" id="PS01186">
    <property type="entry name" value="EGF_2"/>
    <property type="match status" value="1"/>
</dbReference>
<evidence type="ECO:0000256" key="5">
    <source>
        <dbReference type="SAM" id="MobiDB-lite"/>
    </source>
</evidence>
<reference evidence="8" key="3">
    <citation type="submission" date="2023-05" db="EMBL/GenBank/DDBJ databases">
        <authorList>
            <person name="Smith C.H."/>
        </authorList>
    </citation>
    <scope>NUCLEOTIDE SEQUENCE</scope>
    <source>
        <strain evidence="8">CHS0354</strain>
        <tissue evidence="8">Mantle</tissue>
    </source>
</reference>
<dbReference type="Proteomes" id="UP001195483">
    <property type="component" value="Unassembled WGS sequence"/>
</dbReference>
<reference evidence="8" key="1">
    <citation type="journal article" date="2021" name="Genome Biol. Evol.">
        <title>A High-Quality Reference Genome for a Parasitic Bivalve with Doubly Uniparental Inheritance (Bivalvia: Unionida).</title>
        <authorList>
            <person name="Smith C.H."/>
        </authorList>
    </citation>
    <scope>NUCLEOTIDE SEQUENCE</scope>
    <source>
        <strain evidence="8">CHS0354</strain>
    </source>
</reference>
<feature type="domain" description="EGF-like" evidence="6">
    <location>
        <begin position="119"/>
        <end position="153"/>
    </location>
</feature>
<evidence type="ECO:0000256" key="4">
    <source>
        <dbReference type="PROSITE-ProRule" id="PRU00076"/>
    </source>
</evidence>
<evidence type="ECO:0000259" key="6">
    <source>
        <dbReference type="PROSITE" id="PS50026"/>
    </source>
</evidence>
<dbReference type="PROSITE" id="PS00010">
    <property type="entry name" value="ASX_HYDROXYL"/>
    <property type="match status" value="1"/>
</dbReference>
<keyword evidence="3 4" id="KW-1015">Disulfide bond</keyword>
<feature type="compositionally biased region" description="Polar residues" evidence="5">
    <location>
        <begin position="35"/>
        <end position="47"/>
    </location>
</feature>